<keyword evidence="2" id="KW-1185">Reference proteome</keyword>
<reference evidence="1" key="1">
    <citation type="submission" date="2022-07" db="EMBL/GenBank/DDBJ databases">
        <title>Phylogenomic reconstructions and comparative analyses of Kickxellomycotina fungi.</title>
        <authorList>
            <person name="Reynolds N.K."/>
            <person name="Stajich J.E."/>
            <person name="Barry K."/>
            <person name="Grigoriev I.V."/>
            <person name="Crous P."/>
            <person name="Smith M.E."/>
        </authorList>
    </citation>
    <scope>NUCLEOTIDE SEQUENCE</scope>
    <source>
        <strain evidence="1">CBS 109366</strain>
    </source>
</reference>
<evidence type="ECO:0000313" key="2">
    <source>
        <dbReference type="Proteomes" id="UP001140234"/>
    </source>
</evidence>
<evidence type="ECO:0000313" key="1">
    <source>
        <dbReference type="EMBL" id="KAJ2775703.1"/>
    </source>
</evidence>
<sequence>MRRVFAIVAVVAALCLMAAAHPVPHGPVADTAEALVKRSTLEEQLAAVYCPTRDCTGGRDWLVKTPNAAAGWAVGSVAFLASGIILRFRDSFTTFAMCELGISLFLRAGLNYANGNKRAIYIASLFFNYNAATTLFVSIVASAFALNSYFNGAKAGRTLAASIFMTVTNIALFAMVVAGIVIMYRDETMVVKNVGWRLIQAVLFIMVILTVPALVMLVISTFATSPVYTFASLALLVAAVLMGVWSSFMLARTWLPLDSVARSNEIAFYLLNVAPLLFIGIIF</sequence>
<dbReference type="Proteomes" id="UP001140234">
    <property type="component" value="Unassembled WGS sequence"/>
</dbReference>
<name>A0ACC1K8S9_9FUNG</name>
<comment type="caution">
    <text evidence="1">The sequence shown here is derived from an EMBL/GenBank/DDBJ whole genome shotgun (WGS) entry which is preliminary data.</text>
</comment>
<gene>
    <name evidence="1" type="ORF">IWQ57_000273</name>
</gene>
<protein>
    <submittedName>
        <fullName evidence="1">Uncharacterized protein</fullName>
    </submittedName>
</protein>
<organism evidence="1 2">
    <name type="scientific">Coemansia nantahalensis</name>
    <dbReference type="NCBI Taxonomy" id="2789366"/>
    <lineage>
        <taxon>Eukaryota</taxon>
        <taxon>Fungi</taxon>
        <taxon>Fungi incertae sedis</taxon>
        <taxon>Zoopagomycota</taxon>
        <taxon>Kickxellomycotina</taxon>
        <taxon>Kickxellomycetes</taxon>
        <taxon>Kickxellales</taxon>
        <taxon>Kickxellaceae</taxon>
        <taxon>Coemansia</taxon>
    </lineage>
</organism>
<accession>A0ACC1K8S9</accession>
<proteinExistence type="predicted"/>
<dbReference type="EMBL" id="JANBUJ010000004">
    <property type="protein sequence ID" value="KAJ2775703.1"/>
    <property type="molecule type" value="Genomic_DNA"/>
</dbReference>